<dbReference type="Proteomes" id="UP000071065">
    <property type="component" value="Chromosome"/>
</dbReference>
<dbReference type="CDD" id="cd01822">
    <property type="entry name" value="Lysophospholipase_L1_like"/>
    <property type="match status" value="1"/>
</dbReference>
<dbReference type="KEGG" id="emp:EZMO1_4771"/>
<feature type="chain" id="PRO_5007492989" evidence="1">
    <location>
        <begin position="26"/>
        <end position="211"/>
    </location>
</feature>
<feature type="signal peptide" evidence="1">
    <location>
        <begin position="1"/>
        <end position="25"/>
    </location>
</feature>
<protein>
    <submittedName>
        <fullName evidence="3">Acyl-CoA thioesterase I</fullName>
        <ecNumber evidence="3">3.1.1.5</ecNumber>
        <ecNumber evidence="3">3.1.2.-</ecNumber>
    </submittedName>
</protein>
<reference evidence="3 4" key="1">
    <citation type="journal article" date="2016" name="Front. Microbiol.">
        <title>Genomic Insight into the Host-Endosymbiont Relationship of Endozoicomonas montiporae CL-33(T) with its Coral Host.</title>
        <authorList>
            <person name="Ding J.-Y."/>
            <person name="Shiu J.-H."/>
            <person name="Chen W.-M."/>
            <person name="Chiang Y.-R."/>
            <person name="Tang S.-L."/>
        </authorList>
    </citation>
    <scope>NUCLEOTIDE SEQUENCE [LARGE SCALE GENOMIC DNA]</scope>
    <source>
        <strain evidence="3 4">CL-33</strain>
    </source>
</reference>
<dbReference type="PANTHER" id="PTHR30383">
    <property type="entry name" value="THIOESTERASE 1/PROTEASE 1/LYSOPHOSPHOLIPASE L1"/>
    <property type="match status" value="1"/>
</dbReference>
<dbReference type="RefSeq" id="WP_086936442.1">
    <property type="nucleotide sequence ID" value="NZ_CP013251.1"/>
</dbReference>
<dbReference type="EC" id="3.1.2.-" evidence="3"/>
<name>A0A142BIU6_9GAMM</name>
<dbReference type="EC" id="3.1.1.5" evidence="3"/>
<dbReference type="EMBL" id="CP013251">
    <property type="protein sequence ID" value="AMO58672.1"/>
    <property type="molecule type" value="Genomic_DNA"/>
</dbReference>
<dbReference type="STRING" id="570277.EZMO1_4771"/>
<evidence type="ECO:0000256" key="1">
    <source>
        <dbReference type="SAM" id="SignalP"/>
    </source>
</evidence>
<gene>
    <name evidence="3" type="primary">tes1</name>
    <name evidence="3" type="ORF">EZMO1_4771</name>
</gene>
<dbReference type="SUPFAM" id="SSF52266">
    <property type="entry name" value="SGNH hydrolase"/>
    <property type="match status" value="1"/>
</dbReference>
<dbReference type="GO" id="GO:0004622">
    <property type="term" value="F:phosphatidylcholine lysophospholipase activity"/>
    <property type="evidence" value="ECO:0007669"/>
    <property type="project" value="UniProtKB-EC"/>
</dbReference>
<dbReference type="InterPro" id="IPR036514">
    <property type="entry name" value="SGNH_hydro_sf"/>
</dbReference>
<proteinExistence type="predicted"/>
<dbReference type="Gene3D" id="3.40.50.1110">
    <property type="entry name" value="SGNH hydrolase"/>
    <property type="match status" value="1"/>
</dbReference>
<dbReference type="InterPro" id="IPR013830">
    <property type="entry name" value="SGNH_hydro"/>
</dbReference>
<dbReference type="PATRIC" id="fig|570277.3.peg.5104"/>
<accession>A0A142BIU6</accession>
<organism evidence="3 4">
    <name type="scientific">Endozoicomonas montiporae CL-33</name>
    <dbReference type="NCBI Taxonomy" id="570277"/>
    <lineage>
        <taxon>Bacteria</taxon>
        <taxon>Pseudomonadati</taxon>
        <taxon>Pseudomonadota</taxon>
        <taxon>Gammaproteobacteria</taxon>
        <taxon>Oceanospirillales</taxon>
        <taxon>Endozoicomonadaceae</taxon>
        <taxon>Endozoicomonas</taxon>
    </lineage>
</organism>
<evidence type="ECO:0000313" key="3">
    <source>
        <dbReference type="EMBL" id="AMO58672.1"/>
    </source>
</evidence>
<keyword evidence="1" id="KW-0732">Signal</keyword>
<dbReference type="AlphaFoldDB" id="A0A142BIU6"/>
<evidence type="ECO:0000313" key="4">
    <source>
        <dbReference type="Proteomes" id="UP000071065"/>
    </source>
</evidence>
<dbReference type="Pfam" id="PF13472">
    <property type="entry name" value="Lipase_GDSL_2"/>
    <property type="match status" value="1"/>
</dbReference>
<keyword evidence="3" id="KW-0378">Hydrolase</keyword>
<feature type="domain" description="SGNH hydrolase-type esterase" evidence="2">
    <location>
        <begin position="35"/>
        <end position="193"/>
    </location>
</feature>
<sequence length="211" mass="23305">MFLVIRRLATSVIVLFALVAQAAFASPVSQKTILVYGDSLSAAYGLEIQQGWVSLLQEKLDQTKSDWKVVNLSISGETTAGGLSRLPAALKEHRPELMLLQLGANDGMRGTPLTSVSNNLEQMIQQAQTEDVDVLLFEMMIPPNYGPVYTRKFTRIFHDLGKEYTVSVVPFFLDGVAGHPKLNQPDGIHPVAKAQPMIFNNVWPHIKTAME</sequence>
<dbReference type="InterPro" id="IPR051532">
    <property type="entry name" value="Ester_Hydrolysis_Enzymes"/>
</dbReference>
<evidence type="ECO:0000259" key="2">
    <source>
        <dbReference type="Pfam" id="PF13472"/>
    </source>
</evidence>
<dbReference type="PANTHER" id="PTHR30383:SF24">
    <property type="entry name" value="THIOESTERASE 1_PROTEASE 1_LYSOPHOSPHOLIPASE L1"/>
    <property type="match status" value="1"/>
</dbReference>
<dbReference type="OrthoDB" id="9786188at2"/>